<protein>
    <submittedName>
        <fullName evidence="8">Transcriptional regulator containing PAS, AAA-type ATPase, and DNA-binding domains</fullName>
    </submittedName>
</protein>
<dbReference type="Gene3D" id="1.10.10.60">
    <property type="entry name" value="Homeodomain-like"/>
    <property type="match status" value="1"/>
</dbReference>
<dbReference type="InterPro" id="IPR025943">
    <property type="entry name" value="Sigma_54_int_dom_ATP-bd_2"/>
</dbReference>
<dbReference type="SMART" id="SM00091">
    <property type="entry name" value="PAS"/>
    <property type="match status" value="1"/>
</dbReference>
<keyword evidence="2" id="KW-0067">ATP-binding</keyword>
<keyword evidence="3" id="KW-0805">Transcription regulation</keyword>
<evidence type="ECO:0000259" key="7">
    <source>
        <dbReference type="PROSITE" id="PS50112"/>
    </source>
</evidence>
<dbReference type="Pfam" id="PF06506">
    <property type="entry name" value="PrpR_N"/>
    <property type="match status" value="1"/>
</dbReference>
<evidence type="ECO:0000259" key="6">
    <source>
        <dbReference type="PROSITE" id="PS50045"/>
    </source>
</evidence>
<dbReference type="Pfam" id="PF00158">
    <property type="entry name" value="Sigma54_activat"/>
    <property type="match status" value="1"/>
</dbReference>
<dbReference type="Gene3D" id="3.40.50.2300">
    <property type="match status" value="1"/>
</dbReference>
<name>A0A0S6UD90_NEOTH</name>
<evidence type="ECO:0000256" key="3">
    <source>
        <dbReference type="ARBA" id="ARBA00023015"/>
    </source>
</evidence>
<dbReference type="AlphaFoldDB" id="A0A0S6UD90"/>
<keyword evidence="5" id="KW-0804">Transcription</keyword>
<dbReference type="InterPro" id="IPR002078">
    <property type="entry name" value="Sigma_54_int"/>
</dbReference>
<dbReference type="PANTHER" id="PTHR32071">
    <property type="entry name" value="TRANSCRIPTIONAL REGULATORY PROTEIN"/>
    <property type="match status" value="1"/>
</dbReference>
<dbReference type="Proteomes" id="UP000063718">
    <property type="component" value="Unassembled WGS sequence"/>
</dbReference>
<dbReference type="InterPro" id="IPR058031">
    <property type="entry name" value="AAA_lid_NorR"/>
</dbReference>
<dbReference type="InterPro" id="IPR010524">
    <property type="entry name" value="Sig_transdc_resp-reg_PrpR_N"/>
</dbReference>
<dbReference type="PROSITE" id="PS00675">
    <property type="entry name" value="SIGMA54_INTERACT_1"/>
    <property type="match status" value="1"/>
</dbReference>
<dbReference type="InterPro" id="IPR000014">
    <property type="entry name" value="PAS"/>
</dbReference>
<dbReference type="PROSITE" id="PS50112">
    <property type="entry name" value="PAS"/>
    <property type="match status" value="1"/>
</dbReference>
<dbReference type="GO" id="GO:0006355">
    <property type="term" value="P:regulation of DNA-templated transcription"/>
    <property type="evidence" value="ECO:0007669"/>
    <property type="project" value="InterPro"/>
</dbReference>
<dbReference type="GO" id="GO:0000156">
    <property type="term" value="F:phosphorelay response regulator activity"/>
    <property type="evidence" value="ECO:0007669"/>
    <property type="project" value="InterPro"/>
</dbReference>
<dbReference type="InterPro" id="IPR009057">
    <property type="entry name" value="Homeodomain-like_sf"/>
</dbReference>
<sequence>MMVAGSGAFGGGITMSHLALVAPYTDLAALARQVCEELDEDVAIATGDLAEGVRVARDLVTKGAEVIISRGGTATAISRQVEVPVVEIAVSAFDLIRALARARDLGSYIGVAGFRNVIYGTKSLESALGVHIEELIIEAEEEAAGIIAEGRSMGLEVIVGDAVSVRSAKEMGLQAILVTSGKEAISQAIREAREVAMVRRRERARAEQFKAILDFAYEGIVATDQEGRITLVNPAAEKILGLAAHRAVGRPAREVLPGVPLDQVLQSGQKRLGELHRAGNTLVAENIIPVIAGRETVGAVATFQDVSHLQAVEARARQELYLKGHVARYTFEDIVTQSPVMARIIERARQFAAAEATVLINGETGTGKEMVAQSIHNASRRRDGPFVAVNCAAVPENLLESELFGYEEGAFTGARKGGKKGLFELAHGGTLFLDEIGELSLNLQARLLRVLQQKAIMRVGGDRVLPVDVRIIAATHRNLKDAVARDAFRRDLYYRLNVLQINLPPLRERPEDLPLLIKALVEKISRRAGRLPPIFSEEIIARMQAYSWPGNVRELENILERLVVLRNGEEVEAGDLDEILEPAENQPQPVLQLALRGTLAEMEAEIIRRTLALTGNNKEETCRRLGLSKTTLWRRLKSWQDEGQRRVNGN</sequence>
<dbReference type="GO" id="GO:0043565">
    <property type="term" value="F:sequence-specific DNA binding"/>
    <property type="evidence" value="ECO:0007669"/>
    <property type="project" value="InterPro"/>
</dbReference>
<dbReference type="EMBL" id="DF238840">
    <property type="protein sequence ID" value="GAF26431.1"/>
    <property type="molecule type" value="Genomic_DNA"/>
</dbReference>
<dbReference type="SMART" id="SM00382">
    <property type="entry name" value="AAA"/>
    <property type="match status" value="1"/>
</dbReference>
<evidence type="ECO:0000256" key="1">
    <source>
        <dbReference type="ARBA" id="ARBA00022741"/>
    </source>
</evidence>
<dbReference type="FunFam" id="3.40.50.300:FF:000006">
    <property type="entry name" value="DNA-binding transcriptional regulator NtrC"/>
    <property type="match status" value="1"/>
</dbReference>
<dbReference type="InterPro" id="IPR003593">
    <property type="entry name" value="AAA+_ATPase"/>
</dbReference>
<accession>A0A0S6UD90</accession>
<feature type="domain" description="Sigma-54 factor interaction" evidence="6">
    <location>
        <begin position="334"/>
        <end position="564"/>
    </location>
</feature>
<dbReference type="Pfam" id="PF02954">
    <property type="entry name" value="HTH_8"/>
    <property type="match status" value="1"/>
</dbReference>
<dbReference type="SUPFAM" id="SSF159800">
    <property type="entry name" value="PrpR receptor domain-like"/>
    <property type="match status" value="1"/>
</dbReference>
<dbReference type="PROSITE" id="PS00676">
    <property type="entry name" value="SIGMA54_INTERACT_2"/>
    <property type="match status" value="1"/>
</dbReference>
<dbReference type="CDD" id="cd00009">
    <property type="entry name" value="AAA"/>
    <property type="match status" value="1"/>
</dbReference>
<dbReference type="Pfam" id="PF25601">
    <property type="entry name" value="AAA_lid_14"/>
    <property type="match status" value="1"/>
</dbReference>
<gene>
    <name evidence="8" type="ORF">MTY_1771</name>
</gene>
<dbReference type="Gene3D" id="1.10.8.60">
    <property type="match status" value="1"/>
</dbReference>
<dbReference type="PROSITE" id="PS00688">
    <property type="entry name" value="SIGMA54_INTERACT_3"/>
    <property type="match status" value="1"/>
</dbReference>
<evidence type="ECO:0000256" key="4">
    <source>
        <dbReference type="ARBA" id="ARBA00023125"/>
    </source>
</evidence>
<dbReference type="Pfam" id="PF00989">
    <property type="entry name" value="PAS"/>
    <property type="match status" value="1"/>
</dbReference>
<dbReference type="Gene3D" id="3.40.50.300">
    <property type="entry name" value="P-loop containing nucleotide triphosphate hydrolases"/>
    <property type="match status" value="1"/>
</dbReference>
<dbReference type="GO" id="GO:0005524">
    <property type="term" value="F:ATP binding"/>
    <property type="evidence" value="ECO:0007669"/>
    <property type="project" value="UniProtKB-KW"/>
</dbReference>
<dbReference type="SUPFAM" id="SSF52540">
    <property type="entry name" value="P-loop containing nucleoside triphosphate hydrolases"/>
    <property type="match status" value="1"/>
</dbReference>
<evidence type="ECO:0000313" key="8">
    <source>
        <dbReference type="EMBL" id="GAF26431.1"/>
    </source>
</evidence>
<feature type="domain" description="PAS" evidence="7">
    <location>
        <begin position="205"/>
        <end position="250"/>
    </location>
</feature>
<evidence type="ECO:0000256" key="2">
    <source>
        <dbReference type="ARBA" id="ARBA00022840"/>
    </source>
</evidence>
<dbReference type="InterPro" id="IPR025662">
    <property type="entry name" value="Sigma_54_int_dom_ATP-bd_1"/>
</dbReference>
<dbReference type="Gene3D" id="3.40.50.10660">
    <property type="entry name" value="PrpR receptor domain-like"/>
    <property type="match status" value="1"/>
</dbReference>
<keyword evidence="4 8" id="KW-0238">DNA-binding</keyword>
<organism evidence="8">
    <name type="scientific">Moorella thermoacetica Y72</name>
    <dbReference type="NCBI Taxonomy" id="1325331"/>
    <lineage>
        <taxon>Bacteria</taxon>
        <taxon>Bacillati</taxon>
        <taxon>Bacillota</taxon>
        <taxon>Clostridia</taxon>
        <taxon>Neomoorellales</taxon>
        <taxon>Neomoorellaceae</taxon>
        <taxon>Neomoorella</taxon>
    </lineage>
</organism>
<dbReference type="PROSITE" id="PS50045">
    <property type="entry name" value="SIGMA54_INTERACT_4"/>
    <property type="match status" value="1"/>
</dbReference>
<dbReference type="InterPro" id="IPR013767">
    <property type="entry name" value="PAS_fold"/>
</dbReference>
<dbReference type="InterPro" id="IPR035965">
    <property type="entry name" value="PAS-like_dom_sf"/>
</dbReference>
<dbReference type="SUPFAM" id="SSF46689">
    <property type="entry name" value="Homeodomain-like"/>
    <property type="match status" value="1"/>
</dbReference>
<reference evidence="8" key="1">
    <citation type="journal article" date="2014" name="Gene">
        <title>Genome-guided analysis of transformation efficiency and carbon dioxide assimilation by Moorella thermoacetica Y72.</title>
        <authorList>
            <person name="Tsukahara K."/>
            <person name="Kita A."/>
            <person name="Nakashimada Y."/>
            <person name="Hoshino T."/>
            <person name="Murakami K."/>
        </authorList>
    </citation>
    <scope>NUCLEOTIDE SEQUENCE [LARGE SCALE GENOMIC DNA]</scope>
    <source>
        <strain evidence="8">Y72</strain>
    </source>
</reference>
<dbReference type="InterPro" id="IPR027417">
    <property type="entry name" value="P-loop_NTPase"/>
</dbReference>
<evidence type="ECO:0000256" key="5">
    <source>
        <dbReference type="ARBA" id="ARBA00023163"/>
    </source>
</evidence>
<dbReference type="Gene3D" id="3.30.450.20">
    <property type="entry name" value="PAS domain"/>
    <property type="match status" value="1"/>
</dbReference>
<dbReference type="SUPFAM" id="SSF55785">
    <property type="entry name" value="PYP-like sensor domain (PAS domain)"/>
    <property type="match status" value="1"/>
</dbReference>
<dbReference type="CDD" id="cd00130">
    <property type="entry name" value="PAS"/>
    <property type="match status" value="1"/>
</dbReference>
<dbReference type="NCBIfam" id="TIGR00229">
    <property type="entry name" value="sensory_box"/>
    <property type="match status" value="1"/>
</dbReference>
<keyword evidence="1" id="KW-0547">Nucleotide-binding</keyword>
<dbReference type="PANTHER" id="PTHR32071:SF57">
    <property type="entry name" value="C4-DICARBOXYLATE TRANSPORT TRANSCRIPTIONAL REGULATORY PROTEIN DCTD"/>
    <property type="match status" value="1"/>
</dbReference>
<proteinExistence type="predicted"/>
<dbReference type="InterPro" id="IPR025944">
    <property type="entry name" value="Sigma_54_int_dom_CS"/>
</dbReference>
<dbReference type="InterPro" id="IPR002197">
    <property type="entry name" value="HTH_Fis"/>
</dbReference>